<protein>
    <submittedName>
        <fullName evidence="2">Uncharacterized protein</fullName>
    </submittedName>
</protein>
<feature type="compositionally biased region" description="Polar residues" evidence="1">
    <location>
        <begin position="24"/>
        <end position="53"/>
    </location>
</feature>
<organism evidence="2 3">
    <name type="scientific">Acaryochloris thomasi RCC1774</name>
    <dbReference type="NCBI Taxonomy" id="1764569"/>
    <lineage>
        <taxon>Bacteria</taxon>
        <taxon>Bacillati</taxon>
        <taxon>Cyanobacteriota</taxon>
        <taxon>Cyanophyceae</taxon>
        <taxon>Acaryochloridales</taxon>
        <taxon>Acaryochloridaceae</taxon>
        <taxon>Acaryochloris</taxon>
        <taxon>Acaryochloris thomasi</taxon>
    </lineage>
</organism>
<feature type="region of interest" description="Disordered" evidence="1">
    <location>
        <begin position="1"/>
        <end position="53"/>
    </location>
</feature>
<gene>
    <name evidence="2" type="ORF">C1752_08479</name>
</gene>
<comment type="caution">
    <text evidence="2">The sequence shown here is derived from an EMBL/GenBank/DDBJ whole genome shotgun (WGS) entry which is preliminary data.</text>
</comment>
<evidence type="ECO:0000313" key="2">
    <source>
        <dbReference type="EMBL" id="PZD71037.1"/>
    </source>
</evidence>
<dbReference type="Pfam" id="PF26392">
    <property type="entry name" value="McdB"/>
    <property type="match status" value="1"/>
</dbReference>
<dbReference type="RefSeq" id="WP_110988475.1">
    <property type="nucleotide sequence ID" value="NZ_CAWNWM010000023.1"/>
</dbReference>
<dbReference type="InterPro" id="IPR049816">
    <property type="entry name" value="McdB"/>
</dbReference>
<feature type="region of interest" description="Disordered" evidence="1">
    <location>
        <begin position="119"/>
        <end position="138"/>
    </location>
</feature>
<reference evidence="2 3" key="1">
    <citation type="journal article" date="2018" name="Sci. Rep.">
        <title>A novel species of the marine cyanobacterium Acaryochloris with a unique pigment content and lifestyle.</title>
        <authorList>
            <person name="Partensky F."/>
            <person name="Six C."/>
            <person name="Ratin M."/>
            <person name="Garczarek L."/>
            <person name="Vaulot D."/>
            <person name="Probert I."/>
            <person name="Calteau A."/>
            <person name="Gourvil P."/>
            <person name="Marie D."/>
            <person name="Grebert T."/>
            <person name="Bouchier C."/>
            <person name="Le Panse S."/>
            <person name="Gachenot M."/>
            <person name="Rodriguez F."/>
            <person name="Garrido J.L."/>
        </authorList>
    </citation>
    <scope>NUCLEOTIDE SEQUENCE [LARGE SCALE GENOMIC DNA]</scope>
    <source>
        <strain evidence="2 3">RCC1774</strain>
    </source>
</reference>
<dbReference type="Proteomes" id="UP000248857">
    <property type="component" value="Unassembled WGS sequence"/>
</dbReference>
<accession>A0A2W1JQ52</accession>
<dbReference type="OrthoDB" id="486267at2"/>
<dbReference type="EMBL" id="PQWO01000023">
    <property type="protein sequence ID" value="PZD71037.1"/>
    <property type="molecule type" value="Genomic_DNA"/>
</dbReference>
<dbReference type="AlphaFoldDB" id="A0A2W1JQ52"/>
<keyword evidence="3" id="KW-1185">Reference proteome</keyword>
<name>A0A2W1JQ52_9CYAN</name>
<sequence>MSGNKILDGMKGSRKRGRPKVSRDTSFTAQDHESASNTSAIPNATEENQITRTLSWEEELKTLPEVGNRRNIRLETSIDEELFTMCRDSPLTLETLLEGFYIVCKDNPKLMKKVQEEAESRYKQRKRKGQLRRLISQA</sequence>
<evidence type="ECO:0000313" key="3">
    <source>
        <dbReference type="Proteomes" id="UP000248857"/>
    </source>
</evidence>
<proteinExistence type="predicted"/>
<evidence type="ECO:0000256" key="1">
    <source>
        <dbReference type="SAM" id="MobiDB-lite"/>
    </source>
</evidence>